<evidence type="ECO:0000256" key="1">
    <source>
        <dbReference type="SAM" id="MobiDB-lite"/>
    </source>
</evidence>
<feature type="compositionally biased region" description="Polar residues" evidence="1">
    <location>
        <begin position="37"/>
        <end position="47"/>
    </location>
</feature>
<evidence type="ECO:0000313" key="3">
    <source>
        <dbReference type="Proteomes" id="UP000499080"/>
    </source>
</evidence>
<name>A0A4Y2E9L2_ARAVE</name>
<feature type="compositionally biased region" description="Polar residues" evidence="1">
    <location>
        <begin position="7"/>
        <end position="19"/>
    </location>
</feature>
<dbReference type="EMBL" id="BGPR01000541">
    <property type="protein sequence ID" value="GBM25611.1"/>
    <property type="molecule type" value="Genomic_DNA"/>
</dbReference>
<proteinExistence type="predicted"/>
<organism evidence="2 3">
    <name type="scientific">Araneus ventricosus</name>
    <name type="common">Orbweaver spider</name>
    <name type="synonym">Epeira ventricosa</name>
    <dbReference type="NCBI Taxonomy" id="182803"/>
    <lineage>
        <taxon>Eukaryota</taxon>
        <taxon>Metazoa</taxon>
        <taxon>Ecdysozoa</taxon>
        <taxon>Arthropoda</taxon>
        <taxon>Chelicerata</taxon>
        <taxon>Arachnida</taxon>
        <taxon>Araneae</taxon>
        <taxon>Araneomorphae</taxon>
        <taxon>Entelegynae</taxon>
        <taxon>Araneoidea</taxon>
        <taxon>Araneidae</taxon>
        <taxon>Araneus</taxon>
    </lineage>
</organism>
<evidence type="ECO:0000313" key="2">
    <source>
        <dbReference type="EMBL" id="GBM25611.1"/>
    </source>
</evidence>
<feature type="compositionally biased region" description="Basic and acidic residues" evidence="1">
    <location>
        <begin position="22"/>
        <end position="35"/>
    </location>
</feature>
<keyword evidence="3" id="KW-1185">Reference proteome</keyword>
<dbReference type="AlphaFoldDB" id="A0A4Y2E9L2"/>
<comment type="caution">
    <text evidence="2">The sequence shown here is derived from an EMBL/GenBank/DDBJ whole genome shotgun (WGS) entry which is preliminary data.</text>
</comment>
<accession>A0A4Y2E9L2</accession>
<protein>
    <submittedName>
        <fullName evidence="2">Uncharacterized protein</fullName>
    </submittedName>
</protein>
<feature type="region of interest" description="Disordered" evidence="1">
    <location>
        <begin position="1"/>
        <end position="47"/>
    </location>
</feature>
<dbReference type="Proteomes" id="UP000499080">
    <property type="component" value="Unassembled WGS sequence"/>
</dbReference>
<gene>
    <name evidence="2" type="ORF">AVEN_181723_1</name>
</gene>
<sequence length="120" mass="13360">MTDRSNHTPPTKEIQQFQPDTDPDHQNSAKNHDALESSGTQNTDESLSKSAYNLIQIGVYLTNKKSGKKDATQPHPKEDVAIAKSYQLISLDLAFYQMSKIPDDPHNSGAFTNTLLAYPR</sequence>
<reference evidence="2 3" key="1">
    <citation type="journal article" date="2019" name="Sci. Rep.">
        <title>Orb-weaving spider Araneus ventricosus genome elucidates the spidroin gene catalogue.</title>
        <authorList>
            <person name="Kono N."/>
            <person name="Nakamura H."/>
            <person name="Ohtoshi R."/>
            <person name="Moran D.A.P."/>
            <person name="Shinohara A."/>
            <person name="Yoshida Y."/>
            <person name="Fujiwara M."/>
            <person name="Mori M."/>
            <person name="Tomita M."/>
            <person name="Arakawa K."/>
        </authorList>
    </citation>
    <scope>NUCLEOTIDE SEQUENCE [LARGE SCALE GENOMIC DNA]</scope>
</reference>